<organism evidence="1 2">
    <name type="scientific">Turnera subulata</name>
    <dbReference type="NCBI Taxonomy" id="218843"/>
    <lineage>
        <taxon>Eukaryota</taxon>
        <taxon>Viridiplantae</taxon>
        <taxon>Streptophyta</taxon>
        <taxon>Embryophyta</taxon>
        <taxon>Tracheophyta</taxon>
        <taxon>Spermatophyta</taxon>
        <taxon>Magnoliopsida</taxon>
        <taxon>eudicotyledons</taxon>
        <taxon>Gunneridae</taxon>
        <taxon>Pentapetalae</taxon>
        <taxon>rosids</taxon>
        <taxon>fabids</taxon>
        <taxon>Malpighiales</taxon>
        <taxon>Passifloraceae</taxon>
        <taxon>Turnera</taxon>
    </lineage>
</organism>
<accession>A0A9Q0G8C1</accession>
<feature type="non-terminal residue" evidence="1">
    <location>
        <position position="1"/>
    </location>
</feature>
<dbReference type="SUPFAM" id="SSF48403">
    <property type="entry name" value="Ankyrin repeat"/>
    <property type="match status" value="1"/>
</dbReference>
<keyword evidence="2" id="KW-1185">Reference proteome</keyword>
<dbReference type="InterPro" id="IPR036770">
    <property type="entry name" value="Ankyrin_rpt-contain_sf"/>
</dbReference>
<proteinExistence type="predicted"/>
<dbReference type="Pfam" id="PF00023">
    <property type="entry name" value="Ank"/>
    <property type="match status" value="1"/>
</dbReference>
<dbReference type="PANTHER" id="PTHR24128:SF61">
    <property type="entry name" value="ANKYRIN REPEAT-CONTAINING PROTEIN BDA1-LIKE"/>
    <property type="match status" value="1"/>
</dbReference>
<reference evidence="1" key="1">
    <citation type="submission" date="2022-02" db="EMBL/GenBank/DDBJ databases">
        <authorList>
            <person name="Henning P.M."/>
            <person name="McCubbin A.G."/>
            <person name="Shore J.S."/>
        </authorList>
    </citation>
    <scope>NUCLEOTIDE SEQUENCE</scope>
    <source>
        <strain evidence="1">F60SS</strain>
        <tissue evidence="1">Leaves</tissue>
    </source>
</reference>
<reference evidence="1" key="2">
    <citation type="journal article" date="2023" name="Plants (Basel)">
        <title>Annotation of the Turnera subulata (Passifloraceae) Draft Genome Reveals the S-Locus Evolved after the Divergence of Turneroideae from Passifloroideae in a Stepwise Manner.</title>
        <authorList>
            <person name="Henning P.M."/>
            <person name="Roalson E.H."/>
            <person name="Mir W."/>
            <person name="McCubbin A.G."/>
            <person name="Shore J.S."/>
        </authorList>
    </citation>
    <scope>NUCLEOTIDE SEQUENCE</scope>
    <source>
        <strain evidence="1">F60SS</strain>
    </source>
</reference>
<evidence type="ECO:0000313" key="2">
    <source>
        <dbReference type="Proteomes" id="UP001141552"/>
    </source>
</evidence>
<dbReference type="InterPro" id="IPR002110">
    <property type="entry name" value="Ankyrin_rpt"/>
</dbReference>
<comment type="caution">
    <text evidence="1">The sequence shown here is derived from an EMBL/GenBank/DDBJ whole genome shotgun (WGS) entry which is preliminary data.</text>
</comment>
<protein>
    <submittedName>
        <fullName evidence="1">Uncharacterized protein</fullName>
    </submittedName>
</protein>
<feature type="non-terminal residue" evidence="1">
    <location>
        <position position="125"/>
    </location>
</feature>
<dbReference type="Gene3D" id="1.25.40.20">
    <property type="entry name" value="Ankyrin repeat-containing domain"/>
    <property type="match status" value="1"/>
</dbReference>
<dbReference type="Proteomes" id="UP001141552">
    <property type="component" value="Unassembled WGS sequence"/>
</dbReference>
<name>A0A9Q0G8C1_9ROSI</name>
<dbReference type="OrthoDB" id="1932267at2759"/>
<dbReference type="AlphaFoldDB" id="A0A9Q0G8C1"/>
<sequence>AINSYNHAYSIFCPRGTSISRTEFGRRGGSFIHPLHQNGQKNPLHTHTASFAGHVDFAKNILGLKPEFAPEINQYGFYSHAHMAAANGHIKIVKELLQVDPGLCRFQENRRRLLSILQPSREGRR</sequence>
<evidence type="ECO:0000313" key="1">
    <source>
        <dbReference type="EMBL" id="KAJ4845320.1"/>
    </source>
</evidence>
<gene>
    <name evidence="1" type="ORF">Tsubulata_042070</name>
</gene>
<dbReference type="EMBL" id="JAKUCV010001718">
    <property type="protein sequence ID" value="KAJ4845320.1"/>
    <property type="molecule type" value="Genomic_DNA"/>
</dbReference>
<dbReference type="PANTHER" id="PTHR24128">
    <property type="entry name" value="HOMEOBOX PROTEIN WARIAI"/>
    <property type="match status" value="1"/>
</dbReference>